<comment type="subcellular location">
    <subcellularLocation>
        <location evidence="1">Cytoplasm</location>
    </subcellularLocation>
</comment>
<dbReference type="InterPro" id="IPR017871">
    <property type="entry name" value="ABC_transporter-like_CS"/>
</dbReference>
<dbReference type="Gene3D" id="3.30.1490.20">
    <property type="entry name" value="ATP-grasp fold, A domain"/>
    <property type="match status" value="1"/>
</dbReference>
<evidence type="ECO:0000256" key="12">
    <source>
        <dbReference type="ARBA" id="ARBA00023125"/>
    </source>
</evidence>
<dbReference type="PROSITE" id="PS50893">
    <property type="entry name" value="ABC_TRANSPORTER_2"/>
    <property type="match status" value="1"/>
</dbReference>
<dbReference type="GO" id="GO:0016887">
    <property type="term" value="F:ATP hydrolysis activity"/>
    <property type="evidence" value="ECO:0007669"/>
    <property type="project" value="InterPro"/>
</dbReference>
<evidence type="ECO:0000256" key="15">
    <source>
        <dbReference type="ARBA" id="ARBA00039316"/>
    </source>
</evidence>
<dbReference type="GO" id="GO:0003677">
    <property type="term" value="F:DNA binding"/>
    <property type="evidence" value="ECO:0007669"/>
    <property type="project" value="UniProtKB-KW"/>
</dbReference>
<comment type="caution">
    <text evidence="18">The sequence shown here is derived from an EMBL/GenBank/DDBJ whole genome shotgun (WGS) entry which is preliminary data.</text>
</comment>
<evidence type="ECO:0000256" key="1">
    <source>
        <dbReference type="ARBA" id="ARBA00004496"/>
    </source>
</evidence>
<dbReference type="EMBL" id="MEVD01000006">
    <property type="protein sequence ID" value="OGC54044.1"/>
    <property type="molecule type" value="Genomic_DNA"/>
</dbReference>
<dbReference type="InterPro" id="IPR027417">
    <property type="entry name" value="P-loop_NTPase"/>
</dbReference>
<evidence type="ECO:0000256" key="8">
    <source>
        <dbReference type="ARBA" id="ARBA00022771"/>
    </source>
</evidence>
<dbReference type="PANTHER" id="PTHR43152:SF3">
    <property type="entry name" value="UVRABC SYSTEM PROTEIN A"/>
    <property type="match status" value="1"/>
</dbReference>
<evidence type="ECO:0000313" key="19">
    <source>
        <dbReference type="Proteomes" id="UP000178127"/>
    </source>
</evidence>
<organism evidence="18 19">
    <name type="scientific">candidate division WWE3 bacterium RIFCSPHIGHO2_02_FULL_38_14</name>
    <dbReference type="NCBI Taxonomy" id="1802620"/>
    <lineage>
        <taxon>Bacteria</taxon>
        <taxon>Katanobacteria</taxon>
    </lineage>
</organism>
<evidence type="ECO:0000256" key="13">
    <source>
        <dbReference type="ARBA" id="ARBA00023204"/>
    </source>
</evidence>
<evidence type="ECO:0000256" key="4">
    <source>
        <dbReference type="ARBA" id="ARBA00022737"/>
    </source>
</evidence>
<keyword evidence="5" id="KW-0547">Nucleotide-binding</keyword>
<evidence type="ECO:0000256" key="9">
    <source>
        <dbReference type="ARBA" id="ARBA00022833"/>
    </source>
</evidence>
<dbReference type="CDD" id="cd03271">
    <property type="entry name" value="ABC_UvrA_II"/>
    <property type="match status" value="1"/>
</dbReference>
<keyword evidence="10" id="KW-0067">ATP-binding</keyword>
<dbReference type="GO" id="GO:0005524">
    <property type="term" value="F:ATP binding"/>
    <property type="evidence" value="ECO:0007669"/>
    <property type="project" value="UniProtKB-KW"/>
</dbReference>
<dbReference type="Pfam" id="PF17760">
    <property type="entry name" value="UvrA_inter"/>
    <property type="match status" value="1"/>
</dbReference>
<evidence type="ECO:0000256" key="3">
    <source>
        <dbReference type="ARBA" id="ARBA00022723"/>
    </source>
</evidence>
<dbReference type="InterPro" id="IPR041102">
    <property type="entry name" value="UvrA_inter"/>
</dbReference>
<evidence type="ECO:0000256" key="10">
    <source>
        <dbReference type="ARBA" id="ARBA00022840"/>
    </source>
</evidence>
<keyword evidence="6" id="KW-0227">DNA damage</keyword>
<keyword evidence="8" id="KW-0863">Zinc-finger</keyword>
<keyword evidence="7" id="KW-0228">DNA excision</keyword>
<comment type="similarity">
    <text evidence="14">Belongs to the ABC transporter superfamily. UvrA family.</text>
</comment>
<dbReference type="InterPro" id="IPR003439">
    <property type="entry name" value="ABC_transporter-like_ATP-bd"/>
</dbReference>
<dbReference type="InterPro" id="IPR041552">
    <property type="entry name" value="UvrA_DNA-bd"/>
</dbReference>
<dbReference type="Pfam" id="PF17755">
    <property type="entry name" value="UvrA_DNA-bind"/>
    <property type="match status" value="1"/>
</dbReference>
<dbReference type="NCBIfam" id="NF001503">
    <property type="entry name" value="PRK00349.1"/>
    <property type="match status" value="1"/>
</dbReference>
<dbReference type="GO" id="GO:0004518">
    <property type="term" value="F:nuclease activity"/>
    <property type="evidence" value="ECO:0007669"/>
    <property type="project" value="UniProtKB-KW"/>
</dbReference>
<dbReference type="InterPro" id="IPR004602">
    <property type="entry name" value="UvrA"/>
</dbReference>
<evidence type="ECO:0000256" key="7">
    <source>
        <dbReference type="ARBA" id="ARBA00022769"/>
    </source>
</evidence>
<name>A0A1F4VA49_UNCKA</name>
<dbReference type="FunFam" id="1.20.1580.10:FF:000002">
    <property type="entry name" value="UvrABC system protein A"/>
    <property type="match status" value="1"/>
</dbReference>
<keyword evidence="4" id="KW-0677">Repeat</keyword>
<evidence type="ECO:0000256" key="11">
    <source>
        <dbReference type="ARBA" id="ARBA00022881"/>
    </source>
</evidence>
<dbReference type="Gene3D" id="1.10.8.280">
    <property type="entry name" value="ABC transporter ATPase domain-like"/>
    <property type="match status" value="1"/>
</dbReference>
<proteinExistence type="inferred from homology"/>
<evidence type="ECO:0000256" key="14">
    <source>
        <dbReference type="ARBA" id="ARBA00038000"/>
    </source>
</evidence>
<evidence type="ECO:0000313" key="18">
    <source>
        <dbReference type="EMBL" id="OGC54044.1"/>
    </source>
</evidence>
<evidence type="ECO:0000256" key="6">
    <source>
        <dbReference type="ARBA" id="ARBA00022763"/>
    </source>
</evidence>
<evidence type="ECO:0000256" key="16">
    <source>
        <dbReference type="ARBA" id="ARBA00042156"/>
    </source>
</evidence>
<dbReference type="GO" id="GO:0008270">
    <property type="term" value="F:zinc ion binding"/>
    <property type="evidence" value="ECO:0007669"/>
    <property type="project" value="UniProtKB-KW"/>
</dbReference>
<evidence type="ECO:0000256" key="5">
    <source>
        <dbReference type="ARBA" id="ARBA00022741"/>
    </source>
</evidence>
<keyword evidence="11" id="KW-0267">Excision nuclease</keyword>
<keyword evidence="9" id="KW-0862">Zinc</keyword>
<dbReference type="Gene3D" id="3.40.50.300">
    <property type="entry name" value="P-loop containing nucleotide triphosphate hydrolases"/>
    <property type="match status" value="2"/>
</dbReference>
<dbReference type="AlphaFoldDB" id="A0A1F4VA49"/>
<dbReference type="CDD" id="cd03270">
    <property type="entry name" value="ABC_UvrA_I"/>
    <property type="match status" value="1"/>
</dbReference>
<sequence>MTSALDHIIVKGARQHNLKNIDLEIPKNKFVVFTGVSGSGKSSLAMDTIYAEGQRRYVESLSAYARQFLGVMDKPDVDKIEGLSPAIAIDQKTTSKNPRSTVGTITEIYDFFRLLYARVGHPHCPNCGREISRQSSDQILTRVIELISQEKEFKSERGVRFFILSPIVKDRKGEYSALFENLKKQGILRARIDGAVRDLKEHFELIKTNKHSIEAIVTRQIVNLKKLKNNEERKLFESSLFQSIESALKLSGGNVVLTIVRDKEFDFADTPKNFEDHLFSENFACPVCNISLPDLEPRNFSFNSPHGACSNCDGLGTQLEVDESIIINPKLSVSEGGVLPWARLFEHFTWTSKVIESVAREFEFSLSDPIGKLSKEALNTILYGIPNKQKVRVSYINREGDHNTFNAHFEGVIPNLIRRHKETNSEYIRTEIEKFMVREPCPVCNGSRLKKEFLSVVIDGKNIWEATELSIKDIKEWTGNLENVFSEKEKKISSLILREIKYRIKFLLDVGLNYLTLSRSSSHLSGGEAQRIRLASQIGSGLSGVLYVLDEPSIGLHQRDQSKLINTLKHLRDLGNTVLVVEHDTETIMESDYIFDFGPGAGDHGGRVVSHGSPQEIMSDKNSLTGDYLSGRKNVGSEFGKYYSEILIDDDIAYAKKKNNKNGEHLVLRGASGRNLKNLDIKVPLGKLVCITGVSGSGKSTLVMDTLHRALRQEFGLKNEERPEEYKLLEGVEHLTNMIAIDQSPIGRTPKSNPATYTKSFDHVRELFSKTEEARIRGYDQGRFSFNVKGGRCEACGGEGQIKIEMQFMPDVYVNCDVCRGKRYNREALEIHYKGKNISDVLEMTVEEALKFFENIPQIRRKIQTIFDVGLGYIKLGQPAPTLSGGEAQRVKLALELSKRAMGHTLYILDEPTTGLHFADLEKLISIFKRLTAKGNTVLVIEHNLDVIKNSDWIIDLGPEGGDEGGRIIFEGPLDELLRDKNSYTSEALKSTESVMKYIRSQKTGNLQEDKFR</sequence>
<dbReference type="InterPro" id="IPR003593">
    <property type="entry name" value="AAA+_ATPase"/>
</dbReference>
<reference evidence="18 19" key="1">
    <citation type="journal article" date="2016" name="Nat. Commun.">
        <title>Thousands of microbial genomes shed light on interconnected biogeochemical processes in an aquifer system.</title>
        <authorList>
            <person name="Anantharaman K."/>
            <person name="Brown C.T."/>
            <person name="Hug L.A."/>
            <person name="Sharon I."/>
            <person name="Castelle C.J."/>
            <person name="Probst A.J."/>
            <person name="Thomas B.C."/>
            <person name="Singh A."/>
            <person name="Wilkins M.J."/>
            <person name="Karaoz U."/>
            <person name="Brodie E.L."/>
            <person name="Williams K.H."/>
            <person name="Hubbard S.S."/>
            <person name="Banfield J.F."/>
        </authorList>
    </citation>
    <scope>NUCLEOTIDE SEQUENCE [LARGE SCALE GENOMIC DNA]</scope>
</reference>
<evidence type="ECO:0000256" key="2">
    <source>
        <dbReference type="ARBA" id="ARBA00022490"/>
    </source>
</evidence>
<dbReference type="SUPFAM" id="SSF52540">
    <property type="entry name" value="P-loop containing nucleoside triphosphate hydrolases"/>
    <property type="match status" value="2"/>
</dbReference>
<dbReference type="Gene3D" id="1.20.1580.10">
    <property type="entry name" value="ABC transporter ATPase like domain"/>
    <property type="match status" value="2"/>
</dbReference>
<dbReference type="GO" id="GO:0009380">
    <property type="term" value="C:excinuclease repair complex"/>
    <property type="evidence" value="ECO:0007669"/>
    <property type="project" value="InterPro"/>
</dbReference>
<evidence type="ECO:0000259" key="17">
    <source>
        <dbReference type="PROSITE" id="PS50893"/>
    </source>
</evidence>
<dbReference type="NCBIfam" id="TIGR00630">
    <property type="entry name" value="uvra"/>
    <property type="match status" value="1"/>
</dbReference>
<keyword evidence="2" id="KW-0963">Cytoplasm</keyword>
<dbReference type="STRING" id="1802620.A3D91_04785"/>
<dbReference type="InterPro" id="IPR013815">
    <property type="entry name" value="ATP_grasp_subdomain_1"/>
</dbReference>
<keyword evidence="12" id="KW-0238">DNA-binding</keyword>
<dbReference type="PANTHER" id="PTHR43152">
    <property type="entry name" value="UVRABC SYSTEM PROTEIN A"/>
    <property type="match status" value="1"/>
</dbReference>
<feature type="domain" description="ABC transporter" evidence="17">
    <location>
        <begin position="647"/>
        <end position="990"/>
    </location>
</feature>
<protein>
    <recommendedName>
        <fullName evidence="15">UvrABC system protein A</fullName>
    </recommendedName>
    <alternativeName>
        <fullName evidence="16">Excinuclease ABC subunit A</fullName>
    </alternativeName>
</protein>
<dbReference type="SMART" id="SM00382">
    <property type="entry name" value="AAA"/>
    <property type="match status" value="2"/>
</dbReference>
<dbReference type="GO" id="GO:0005737">
    <property type="term" value="C:cytoplasm"/>
    <property type="evidence" value="ECO:0007669"/>
    <property type="project" value="UniProtKB-SubCell"/>
</dbReference>
<gene>
    <name evidence="18" type="ORF">A3D91_04785</name>
</gene>
<dbReference type="PROSITE" id="PS00211">
    <property type="entry name" value="ABC_TRANSPORTER_1"/>
    <property type="match status" value="2"/>
</dbReference>
<dbReference type="Proteomes" id="UP000178127">
    <property type="component" value="Unassembled WGS sequence"/>
</dbReference>
<keyword evidence="3" id="KW-0479">Metal-binding</keyword>
<dbReference type="GO" id="GO:0006289">
    <property type="term" value="P:nucleotide-excision repair"/>
    <property type="evidence" value="ECO:0007669"/>
    <property type="project" value="InterPro"/>
</dbReference>
<keyword evidence="13" id="KW-0234">DNA repair</keyword>
<accession>A0A1F4VA49</accession>